<evidence type="ECO:0000313" key="4">
    <source>
        <dbReference type="Proteomes" id="UP000297496"/>
    </source>
</evidence>
<dbReference type="Gene3D" id="1.25.40.10">
    <property type="entry name" value="Tetratricopeptide repeat domain"/>
    <property type="match status" value="1"/>
</dbReference>
<dbReference type="InterPro" id="IPR025330">
    <property type="entry name" value="DUF4236"/>
</dbReference>
<feature type="region of interest" description="Disordered" evidence="1">
    <location>
        <begin position="45"/>
        <end position="81"/>
    </location>
</feature>
<comment type="caution">
    <text evidence="3">The sequence shown here is derived from an EMBL/GenBank/DDBJ whole genome shotgun (WGS) entry which is preliminary data.</text>
</comment>
<protein>
    <submittedName>
        <fullName evidence="3">DUF4236 domain-containing protein</fullName>
    </submittedName>
</protein>
<dbReference type="Proteomes" id="UP000297496">
    <property type="component" value="Unassembled WGS sequence"/>
</dbReference>
<evidence type="ECO:0000313" key="3">
    <source>
        <dbReference type="EMBL" id="TGN65804.1"/>
    </source>
</evidence>
<dbReference type="OrthoDB" id="4303260at2"/>
<evidence type="ECO:0000259" key="2">
    <source>
        <dbReference type="Pfam" id="PF14020"/>
    </source>
</evidence>
<proteinExistence type="predicted"/>
<evidence type="ECO:0000256" key="1">
    <source>
        <dbReference type="SAM" id="MobiDB-lite"/>
    </source>
</evidence>
<keyword evidence="4" id="KW-1185">Reference proteome</keyword>
<organism evidence="3 4">
    <name type="scientific">Nocardioides eburneiflavus</name>
    <dbReference type="NCBI Taxonomy" id="2518372"/>
    <lineage>
        <taxon>Bacteria</taxon>
        <taxon>Bacillati</taxon>
        <taxon>Actinomycetota</taxon>
        <taxon>Actinomycetes</taxon>
        <taxon>Propionibacteriales</taxon>
        <taxon>Nocardioidaceae</taxon>
        <taxon>Nocardioides</taxon>
    </lineage>
</organism>
<sequence>MGFTARKSFKVMPGVRMTVSKAGVSTSVGTRGARVTRTASGRVTRTVGLPGSGISHTKTMSSGASNRPVAPPQPSKPVKPGLMAPKWEKELHKVITEQKFDELPRIAGAYPEAAELAATLDGLMAMQAGEDARALEACRWAWATGGDIGEHPFVRKYIGRTSVRIVVASGVEATVPLGRDALGLALAELEQAAGNLDEAIAVVEALDPSAIAAVSLCELYLEAGRYDDVVDLTNGMGNTDDPTALLVAFRGAALREQGHFVAAREAFKEALKSKTRDSAIRHKALIERAETYVAENKVAMAKKDLERVLAEDASAPGVRERLAELSSS</sequence>
<dbReference type="InterPro" id="IPR011990">
    <property type="entry name" value="TPR-like_helical_dom_sf"/>
</dbReference>
<name>A0A4Z1C6C2_9ACTN</name>
<dbReference type="Pfam" id="PF14020">
    <property type="entry name" value="DUF4236"/>
    <property type="match status" value="1"/>
</dbReference>
<accession>A0A4Z1C6C2</accession>
<feature type="compositionally biased region" description="Polar residues" evidence="1">
    <location>
        <begin position="54"/>
        <end position="65"/>
    </location>
</feature>
<reference evidence="3 4" key="1">
    <citation type="submission" date="2019-04" db="EMBL/GenBank/DDBJ databases">
        <title>Three New Species of Nocardioides, Nocardioides euryhalodurans sp. nov., Nocardioides seonyuensis sp. nov. and Nocardioides eburneoflavus sp. nov. Isolated from Soil.</title>
        <authorList>
            <person name="Roh S.G."/>
            <person name="Lee C."/>
            <person name="Kim M.-K."/>
            <person name="Kim S.B."/>
        </authorList>
    </citation>
    <scope>NUCLEOTIDE SEQUENCE [LARGE SCALE GENOMIC DNA]</scope>
    <source>
        <strain evidence="3 4">MMS17-SY213</strain>
    </source>
</reference>
<dbReference type="AlphaFoldDB" id="A0A4Z1C6C2"/>
<dbReference type="SUPFAM" id="SSF48452">
    <property type="entry name" value="TPR-like"/>
    <property type="match status" value="1"/>
</dbReference>
<dbReference type="EMBL" id="SRRO01000001">
    <property type="protein sequence ID" value="TGN65804.1"/>
    <property type="molecule type" value="Genomic_DNA"/>
</dbReference>
<gene>
    <name evidence="3" type="ORF">EXE59_18970</name>
</gene>
<feature type="domain" description="DUF4236" evidence="2">
    <location>
        <begin position="6"/>
        <end position="56"/>
    </location>
</feature>